<gene>
    <name evidence="2" type="ORF">ATN88_04705</name>
</gene>
<accession>A0A135IDM6</accession>
<organism evidence="2 3">
    <name type="scientific">Enterovibrio coralii</name>
    <dbReference type="NCBI Taxonomy" id="294935"/>
    <lineage>
        <taxon>Bacteria</taxon>
        <taxon>Pseudomonadati</taxon>
        <taxon>Pseudomonadota</taxon>
        <taxon>Gammaproteobacteria</taxon>
        <taxon>Vibrionales</taxon>
        <taxon>Vibrionaceae</taxon>
        <taxon>Enterovibrio</taxon>
    </lineage>
</organism>
<name>A0A135IDM6_9GAMM</name>
<dbReference type="Pfam" id="PF02169">
    <property type="entry name" value="LPP20"/>
    <property type="match status" value="1"/>
</dbReference>
<evidence type="ECO:0000313" key="3">
    <source>
        <dbReference type="Proteomes" id="UP000070529"/>
    </source>
</evidence>
<dbReference type="EMBL" id="LNTY01000006">
    <property type="protein sequence ID" value="KXF83444.1"/>
    <property type="molecule type" value="Genomic_DNA"/>
</dbReference>
<sequence length="323" mass="36332">MKKLSLILLPFLMVGCKSTTPPDWYFSEETNNPSYIYAVGEGRSLSLAKKNAVGQINEQLWTQVDSSFTQHDQFREINNSSLSYQNVQNTVNAKSAQLTLTGTEYLKTDKNDIAYYVQARIKRDNVESQLKSELAQINNDAKASLIKLTHQDKLLWWLENSDLSGELSDYYVRKGILSSMESDAGSSNSHLFDLIKQSDKIKSELLILIKPDSQDKKSATFLSEKFSPLGISTTQRWSRAVSHVLVMDSEYRKSRVGDAFITTKITNLSLKDTSGITISSYEIIATGNSVSNFNLSHEGAERHFSQQIDEMGVWSSLGIQQKQ</sequence>
<dbReference type="PROSITE" id="PS51257">
    <property type="entry name" value="PROKAR_LIPOPROTEIN"/>
    <property type="match status" value="1"/>
</dbReference>
<keyword evidence="3" id="KW-1185">Reference proteome</keyword>
<dbReference type="Gene3D" id="3.10.28.20">
    <property type="entry name" value="Acetamidase/Formamidase-like domains"/>
    <property type="match status" value="1"/>
</dbReference>
<dbReference type="InterPro" id="IPR024952">
    <property type="entry name" value="LPP20-like_dom"/>
</dbReference>
<reference evidence="2 3" key="1">
    <citation type="submission" date="2015-11" db="EMBL/GenBank/DDBJ databases">
        <title>Genomic Taxonomy of the Vibrionaceae.</title>
        <authorList>
            <person name="Gomez-Gil B."/>
            <person name="Enciso-Ibarra J."/>
        </authorList>
    </citation>
    <scope>NUCLEOTIDE SEQUENCE [LARGE SCALE GENOMIC DNA]</scope>
    <source>
        <strain evidence="2 3">CAIM 912</strain>
    </source>
</reference>
<dbReference type="Proteomes" id="UP000070529">
    <property type="component" value="Unassembled WGS sequence"/>
</dbReference>
<comment type="caution">
    <text evidence="2">The sequence shown here is derived from an EMBL/GenBank/DDBJ whole genome shotgun (WGS) entry which is preliminary data.</text>
</comment>
<evidence type="ECO:0000259" key="1">
    <source>
        <dbReference type="Pfam" id="PF02169"/>
    </source>
</evidence>
<dbReference type="AlphaFoldDB" id="A0A135IDM6"/>
<evidence type="ECO:0000313" key="2">
    <source>
        <dbReference type="EMBL" id="KXF83444.1"/>
    </source>
</evidence>
<protein>
    <recommendedName>
        <fullName evidence="1">Lipoprotein LPP20-like domain-containing protein</fullName>
    </recommendedName>
</protein>
<feature type="domain" description="Lipoprotein LPP20-like" evidence="1">
    <location>
        <begin position="22"/>
        <end position="108"/>
    </location>
</feature>
<dbReference type="RefSeq" id="WP_067411891.1">
    <property type="nucleotide sequence ID" value="NZ_LNTY01000006.1"/>
</dbReference>
<dbReference type="STRING" id="294935.ATN88_04705"/>
<proteinExistence type="predicted"/>